<dbReference type="GO" id="GO:0016020">
    <property type="term" value="C:membrane"/>
    <property type="evidence" value="ECO:0007669"/>
    <property type="project" value="UniProtKB-SubCell"/>
</dbReference>
<gene>
    <name evidence="7" type="ORF">P873_12020</name>
</gene>
<keyword evidence="2 5" id="KW-0812">Transmembrane</keyword>
<feature type="transmembrane region" description="Helical" evidence="5">
    <location>
        <begin position="209"/>
        <end position="237"/>
    </location>
</feature>
<feature type="domain" description="O-antigen ligase-related" evidence="6">
    <location>
        <begin position="212"/>
        <end position="364"/>
    </location>
</feature>
<evidence type="ECO:0000256" key="3">
    <source>
        <dbReference type="ARBA" id="ARBA00022989"/>
    </source>
</evidence>
<dbReference type="RefSeq" id="WP_026817365.1">
    <property type="nucleotide sequence ID" value="NZ_AUFF01000008.1"/>
</dbReference>
<keyword evidence="8" id="KW-1185">Reference proteome</keyword>
<dbReference type="AlphaFoldDB" id="A0A091BXU1"/>
<evidence type="ECO:0000256" key="1">
    <source>
        <dbReference type="ARBA" id="ARBA00004141"/>
    </source>
</evidence>
<evidence type="ECO:0000256" key="4">
    <source>
        <dbReference type="ARBA" id="ARBA00023136"/>
    </source>
</evidence>
<dbReference type="PANTHER" id="PTHR37422">
    <property type="entry name" value="TEICHURONIC ACID BIOSYNTHESIS PROTEIN TUAE"/>
    <property type="match status" value="1"/>
</dbReference>
<evidence type="ECO:0000313" key="8">
    <source>
        <dbReference type="Proteomes" id="UP000029391"/>
    </source>
</evidence>
<dbReference type="InterPro" id="IPR051533">
    <property type="entry name" value="WaaL-like"/>
</dbReference>
<name>A0A091BXU1_9GAMM</name>
<feature type="transmembrane region" description="Helical" evidence="5">
    <location>
        <begin position="119"/>
        <end position="141"/>
    </location>
</feature>
<reference evidence="7 8" key="1">
    <citation type="submission" date="2013-09" db="EMBL/GenBank/DDBJ databases">
        <title>Genome sequencing of Arenimonas composti.</title>
        <authorList>
            <person name="Chen F."/>
            <person name="Wang G."/>
        </authorList>
    </citation>
    <scope>NUCLEOTIDE SEQUENCE [LARGE SCALE GENOMIC DNA]</scope>
    <source>
        <strain evidence="7 8">TR7-09</strain>
    </source>
</reference>
<dbReference type="Pfam" id="PF04932">
    <property type="entry name" value="Wzy_C"/>
    <property type="match status" value="1"/>
</dbReference>
<feature type="transmembrane region" description="Helical" evidence="5">
    <location>
        <begin position="356"/>
        <end position="374"/>
    </location>
</feature>
<dbReference type="PANTHER" id="PTHR37422:SF21">
    <property type="entry name" value="EXOQ-LIKE PROTEIN"/>
    <property type="match status" value="1"/>
</dbReference>
<sequence>MTDSPHADRPLRWAPGWVLAFVALWPLPGPAEGVAALGAIAAVAVLLLRRFRGGTALLSQEAWALTAVLFLGYWLPQAVAAIDAGQPARALRGAAFDLKFLPFLWLGAAAVAHAQGRRIVFQGLALLAGLWTLDALLQALLGHSLLFAALDAGVTAVQGRSACAADEVNLRGYVAGIFGPCNPKLGLVLAALAPFAIVAAARRWGVGGWWVSAVAIGIAVLLAGSRAAWIAYAIVLALSGWKLLGGRQLLLAFAVGAGALFALGAASPELRERLERTALALEADGAGVDAALSGRTRVWAAASCMALSHPFNGVGVRGFRDAFPACDPEPGAPLAWGEGPAHHAHQIVLEIASETGAFGLLMWLAAAALAWRAWRFADAAARERARPAMISLVATVFPLNTHLAVYSTFWGGVVMLVAALYAGSLLAVDRDVAAETGGRPAPPR</sequence>
<evidence type="ECO:0000313" key="7">
    <source>
        <dbReference type="EMBL" id="KFN49175.1"/>
    </source>
</evidence>
<dbReference type="OrthoDB" id="8554812at2"/>
<keyword evidence="3 5" id="KW-1133">Transmembrane helix</keyword>
<dbReference type="STRING" id="1121013.GCA_000426365_02425"/>
<dbReference type="InterPro" id="IPR007016">
    <property type="entry name" value="O-antigen_ligase-rel_domated"/>
</dbReference>
<evidence type="ECO:0000256" key="2">
    <source>
        <dbReference type="ARBA" id="ARBA00022692"/>
    </source>
</evidence>
<feature type="transmembrane region" description="Helical" evidence="5">
    <location>
        <begin position="409"/>
        <end position="428"/>
    </location>
</feature>
<accession>A0A091BXU1</accession>
<dbReference type="EMBL" id="AWXU01000040">
    <property type="protein sequence ID" value="KFN49175.1"/>
    <property type="molecule type" value="Genomic_DNA"/>
</dbReference>
<protein>
    <recommendedName>
        <fullName evidence="6">O-antigen ligase-related domain-containing protein</fullName>
    </recommendedName>
</protein>
<comment type="caution">
    <text evidence="7">The sequence shown here is derived from an EMBL/GenBank/DDBJ whole genome shotgun (WGS) entry which is preliminary data.</text>
</comment>
<feature type="transmembrane region" description="Helical" evidence="5">
    <location>
        <begin position="249"/>
        <end position="267"/>
    </location>
</feature>
<organism evidence="7 8">
    <name type="scientific">Arenimonas composti TR7-09 = DSM 18010</name>
    <dbReference type="NCBI Taxonomy" id="1121013"/>
    <lineage>
        <taxon>Bacteria</taxon>
        <taxon>Pseudomonadati</taxon>
        <taxon>Pseudomonadota</taxon>
        <taxon>Gammaproteobacteria</taxon>
        <taxon>Lysobacterales</taxon>
        <taxon>Lysobacteraceae</taxon>
        <taxon>Arenimonas</taxon>
    </lineage>
</organism>
<comment type="subcellular location">
    <subcellularLocation>
        <location evidence="1">Membrane</location>
        <topology evidence="1">Multi-pass membrane protein</topology>
    </subcellularLocation>
</comment>
<feature type="transmembrane region" description="Helical" evidence="5">
    <location>
        <begin position="63"/>
        <end position="82"/>
    </location>
</feature>
<dbReference type="Proteomes" id="UP000029391">
    <property type="component" value="Unassembled WGS sequence"/>
</dbReference>
<evidence type="ECO:0000256" key="5">
    <source>
        <dbReference type="SAM" id="Phobius"/>
    </source>
</evidence>
<feature type="transmembrane region" description="Helical" evidence="5">
    <location>
        <begin position="34"/>
        <end position="51"/>
    </location>
</feature>
<feature type="transmembrane region" description="Helical" evidence="5">
    <location>
        <begin position="94"/>
        <end position="112"/>
    </location>
</feature>
<proteinExistence type="predicted"/>
<keyword evidence="4 5" id="KW-0472">Membrane</keyword>
<evidence type="ECO:0000259" key="6">
    <source>
        <dbReference type="Pfam" id="PF04932"/>
    </source>
</evidence>
<dbReference type="eggNOG" id="COG3307">
    <property type="taxonomic scope" value="Bacteria"/>
</dbReference>